<dbReference type="OrthoDB" id="457670at2"/>
<feature type="transmembrane region" description="Helical" evidence="6">
    <location>
        <begin position="6"/>
        <end position="39"/>
    </location>
</feature>
<feature type="transmembrane region" description="Helical" evidence="6">
    <location>
        <begin position="51"/>
        <end position="73"/>
    </location>
</feature>
<proteinExistence type="inferred from homology"/>
<keyword evidence="4 6" id="KW-1133">Transmembrane helix</keyword>
<feature type="transmembrane region" description="Helical" evidence="6">
    <location>
        <begin position="85"/>
        <end position="104"/>
    </location>
</feature>
<organism evidence="7 8">
    <name type="scientific">Paraglaciecola hydrolytica</name>
    <dbReference type="NCBI Taxonomy" id="1799789"/>
    <lineage>
        <taxon>Bacteria</taxon>
        <taxon>Pseudomonadati</taxon>
        <taxon>Pseudomonadota</taxon>
        <taxon>Gammaproteobacteria</taxon>
        <taxon>Alteromonadales</taxon>
        <taxon>Alteromonadaceae</taxon>
        <taxon>Paraglaciecola</taxon>
    </lineage>
</organism>
<name>A0A135ZZK3_9ALTE</name>
<dbReference type="AlphaFoldDB" id="A0A135ZZK3"/>
<keyword evidence="8" id="KW-1185">Reference proteome</keyword>
<evidence type="ECO:0000256" key="5">
    <source>
        <dbReference type="ARBA" id="ARBA00023136"/>
    </source>
</evidence>
<protein>
    <recommendedName>
        <fullName evidence="6">Probable membrane transporter protein</fullName>
    </recommendedName>
</protein>
<evidence type="ECO:0000256" key="6">
    <source>
        <dbReference type="RuleBase" id="RU363041"/>
    </source>
</evidence>
<evidence type="ECO:0000256" key="2">
    <source>
        <dbReference type="ARBA" id="ARBA00009142"/>
    </source>
</evidence>
<dbReference type="EMBL" id="LSNE01000007">
    <property type="protein sequence ID" value="KXI28330.1"/>
    <property type="molecule type" value="Genomic_DNA"/>
</dbReference>
<feature type="transmembrane region" description="Helical" evidence="6">
    <location>
        <begin position="180"/>
        <end position="204"/>
    </location>
</feature>
<gene>
    <name evidence="7" type="ORF">AX660_18345</name>
</gene>
<accession>A0A135ZZK3</accession>
<feature type="transmembrane region" description="Helical" evidence="6">
    <location>
        <begin position="247"/>
        <end position="265"/>
    </location>
</feature>
<feature type="transmembrane region" description="Helical" evidence="6">
    <location>
        <begin position="149"/>
        <end position="173"/>
    </location>
</feature>
<dbReference type="Proteomes" id="UP000070299">
    <property type="component" value="Unassembled WGS sequence"/>
</dbReference>
<sequence length="266" mass="28342">MDALISIYLWCLLMGSVVGLLAGLLGIGGGLVMVPALVYLFMHQLDVSLSYAMPMAIATSLSTIIFTSFSASFTQYKLGNLNRFVLIYSGLGIAIGAIIGAQLATVIPGEWLKKLFAVLVLLIVLYMLFGKRVESKNQVNKVNLSSVGLGTGILSALMGIGGGAILVPALVWYKVNIRQAIGCASFCGLVIALFGSLSFIQAGWGHNELPQWSFGYVYLPATAGIVTLSMLTANYGVKLGQKLDTHILKKIFAGFLILVSLRMLLG</sequence>
<comment type="caution">
    <text evidence="7">The sequence shown here is derived from an EMBL/GenBank/DDBJ whole genome shotgun (WGS) entry which is preliminary data.</text>
</comment>
<dbReference type="Pfam" id="PF01925">
    <property type="entry name" value="TauE"/>
    <property type="match status" value="1"/>
</dbReference>
<evidence type="ECO:0000256" key="1">
    <source>
        <dbReference type="ARBA" id="ARBA00004141"/>
    </source>
</evidence>
<dbReference type="RefSeq" id="WP_068378505.1">
    <property type="nucleotide sequence ID" value="NZ_LSNE01000007.1"/>
</dbReference>
<dbReference type="GO" id="GO:0005886">
    <property type="term" value="C:plasma membrane"/>
    <property type="evidence" value="ECO:0007669"/>
    <property type="project" value="UniProtKB-SubCell"/>
</dbReference>
<feature type="transmembrane region" description="Helical" evidence="6">
    <location>
        <begin position="216"/>
        <end position="235"/>
    </location>
</feature>
<keyword evidence="5 6" id="KW-0472">Membrane</keyword>
<evidence type="ECO:0000256" key="4">
    <source>
        <dbReference type="ARBA" id="ARBA00022989"/>
    </source>
</evidence>
<keyword evidence="6" id="KW-1003">Cell membrane</keyword>
<dbReference type="PANTHER" id="PTHR43483:SF3">
    <property type="entry name" value="MEMBRANE TRANSPORTER PROTEIN HI_0806-RELATED"/>
    <property type="match status" value="1"/>
</dbReference>
<dbReference type="STRING" id="1799789.AX660_18345"/>
<comment type="similarity">
    <text evidence="2 6">Belongs to the 4-toluene sulfonate uptake permease (TSUP) (TC 2.A.102) family.</text>
</comment>
<evidence type="ECO:0000256" key="3">
    <source>
        <dbReference type="ARBA" id="ARBA00022692"/>
    </source>
</evidence>
<evidence type="ECO:0000313" key="7">
    <source>
        <dbReference type="EMBL" id="KXI28330.1"/>
    </source>
</evidence>
<keyword evidence="3 6" id="KW-0812">Transmembrane</keyword>
<dbReference type="PANTHER" id="PTHR43483">
    <property type="entry name" value="MEMBRANE TRANSPORTER PROTEIN HI_0806-RELATED"/>
    <property type="match status" value="1"/>
</dbReference>
<reference evidence="8" key="1">
    <citation type="submission" date="2016-02" db="EMBL/GenBank/DDBJ databases">
        <authorList>
            <person name="Schultz-Johansen M."/>
            <person name="Glaring M.A."/>
            <person name="Bech P.K."/>
            <person name="Stougaard P."/>
        </authorList>
    </citation>
    <scope>NUCLEOTIDE SEQUENCE [LARGE SCALE GENOMIC DNA]</scope>
    <source>
        <strain evidence="8">S66</strain>
    </source>
</reference>
<dbReference type="InterPro" id="IPR002781">
    <property type="entry name" value="TM_pro_TauE-like"/>
</dbReference>
<comment type="subcellular location">
    <subcellularLocation>
        <location evidence="6">Cell membrane</location>
        <topology evidence="6">Multi-pass membrane protein</topology>
    </subcellularLocation>
    <subcellularLocation>
        <location evidence="1">Membrane</location>
        <topology evidence="1">Multi-pass membrane protein</topology>
    </subcellularLocation>
</comment>
<evidence type="ECO:0000313" key="8">
    <source>
        <dbReference type="Proteomes" id="UP000070299"/>
    </source>
</evidence>